<dbReference type="EMBL" id="JAFLQZ010000006">
    <property type="protein sequence ID" value="MBO0358454.1"/>
    <property type="molecule type" value="Genomic_DNA"/>
</dbReference>
<evidence type="ECO:0000313" key="1">
    <source>
        <dbReference type="EMBL" id="MBO0358454.1"/>
    </source>
</evidence>
<gene>
    <name evidence="1" type="ORF">J0X19_10900</name>
</gene>
<evidence type="ECO:0000313" key="2">
    <source>
        <dbReference type="Proteomes" id="UP000664144"/>
    </source>
</evidence>
<reference evidence="1" key="1">
    <citation type="submission" date="2021-03" db="EMBL/GenBank/DDBJ databases">
        <authorList>
            <person name="Kim M.K."/>
        </authorList>
    </citation>
    <scope>NUCLEOTIDE SEQUENCE</scope>
    <source>
        <strain evidence="1">BT186</strain>
    </source>
</reference>
<dbReference type="AlphaFoldDB" id="A0A939EV84"/>
<dbReference type="Proteomes" id="UP000664144">
    <property type="component" value="Unassembled WGS sequence"/>
</dbReference>
<sequence>MLALGISAALPAAQAQQAPAVATAAPPMYGVARIWQLGSYCQLSLSDGVTPTREYDYVQENGKARRFPDEAAVLNYLYALGWEVLPNGVHEDRYRYLLKRRTP</sequence>
<accession>A0A939EV84</accession>
<proteinExistence type="predicted"/>
<dbReference type="RefSeq" id="WP_206984396.1">
    <property type="nucleotide sequence ID" value="NZ_JAFLQZ010000006.1"/>
</dbReference>
<name>A0A939EV84_9BACT</name>
<organism evidence="1 2">
    <name type="scientific">Hymenobacter telluris</name>
    <dbReference type="NCBI Taxonomy" id="2816474"/>
    <lineage>
        <taxon>Bacteria</taxon>
        <taxon>Pseudomonadati</taxon>
        <taxon>Bacteroidota</taxon>
        <taxon>Cytophagia</taxon>
        <taxon>Cytophagales</taxon>
        <taxon>Hymenobacteraceae</taxon>
        <taxon>Hymenobacter</taxon>
    </lineage>
</organism>
<protein>
    <submittedName>
        <fullName evidence="1">Uncharacterized protein</fullName>
    </submittedName>
</protein>
<comment type="caution">
    <text evidence="1">The sequence shown here is derived from an EMBL/GenBank/DDBJ whole genome shotgun (WGS) entry which is preliminary data.</text>
</comment>
<keyword evidence="2" id="KW-1185">Reference proteome</keyword>